<keyword evidence="12" id="KW-0732">Signal</keyword>
<comment type="catalytic activity">
    <reaction evidence="8 11">
        <text>an N-terminal (5-L-glutamyl)-[peptide] + an alpha-amino acid = 5-L-glutamyl amino acid + an N-terminal L-alpha-aminoacyl-[peptide]</text>
        <dbReference type="Rhea" id="RHEA:23904"/>
        <dbReference type="Rhea" id="RHEA-COMP:9780"/>
        <dbReference type="Rhea" id="RHEA-COMP:9795"/>
        <dbReference type="ChEBI" id="CHEBI:77644"/>
        <dbReference type="ChEBI" id="CHEBI:78597"/>
        <dbReference type="ChEBI" id="CHEBI:78599"/>
        <dbReference type="ChEBI" id="CHEBI:78608"/>
        <dbReference type="EC" id="2.3.2.2"/>
    </reaction>
</comment>
<evidence type="ECO:0000256" key="5">
    <source>
        <dbReference type="ARBA" id="ARBA00022801"/>
    </source>
</evidence>
<feature type="binding site" evidence="10">
    <location>
        <position position="114"/>
    </location>
    <ligand>
        <name>L-glutamate</name>
        <dbReference type="ChEBI" id="CHEBI:29985"/>
    </ligand>
</feature>
<dbReference type="STRING" id="1159017.SAMN02927930_00073"/>
<gene>
    <name evidence="13" type="ORF">SAMN02927930_00073</name>
</gene>
<evidence type="ECO:0000256" key="9">
    <source>
        <dbReference type="PIRSR" id="PIRSR600101-1"/>
    </source>
</evidence>
<keyword evidence="11" id="KW-0317">Glutathione biosynthesis</keyword>
<dbReference type="GO" id="GO:0006751">
    <property type="term" value="P:glutathione catabolic process"/>
    <property type="evidence" value="ECO:0007669"/>
    <property type="project" value="UniProtKB-UniRule"/>
</dbReference>
<dbReference type="Gene3D" id="1.10.246.130">
    <property type="match status" value="1"/>
</dbReference>
<evidence type="ECO:0000313" key="13">
    <source>
        <dbReference type="EMBL" id="SDB02327.1"/>
    </source>
</evidence>
<dbReference type="InterPro" id="IPR043137">
    <property type="entry name" value="GGT_ssub_C"/>
</dbReference>
<evidence type="ECO:0000256" key="4">
    <source>
        <dbReference type="ARBA" id="ARBA00022679"/>
    </source>
</evidence>
<keyword evidence="4 11" id="KW-0808">Transferase</keyword>
<dbReference type="PROSITE" id="PS51257">
    <property type="entry name" value="PROKAR_LIPOPROTEIN"/>
    <property type="match status" value="1"/>
</dbReference>
<evidence type="ECO:0000256" key="11">
    <source>
        <dbReference type="RuleBase" id="RU368036"/>
    </source>
</evidence>
<dbReference type="AlphaFoldDB" id="A0A1G6A1P3"/>
<dbReference type="InterPro" id="IPR000101">
    <property type="entry name" value="GGT_peptidase"/>
</dbReference>
<accession>A0A1G6A1P3</accession>
<dbReference type="NCBIfam" id="TIGR00066">
    <property type="entry name" value="g_glut_trans"/>
    <property type="match status" value="1"/>
</dbReference>
<sequence length="585" mass="62522">MRYSILAVLFTLTACHSAPSTPPASPLNYDPEAATGLTQKTGVFAHHYMVSAATPAAAQAGAEILAQGGSAADAAVAVQAMLTLTEPQSSGIGGGGFILYWDAATKQLYTIDARETAPQAATPDLFLDENGQPPQHFMAAVTGGRSVGTPGALRGLELAQQRWGKLPWEELFTTTITKAEQGFVVSPRLQRLLEIEMSPGLLELSPGKEYFYPDGKPLQAGTIKRNPELAHTLRLIAKGGADAFYHGELAELIAQAVQQSQLHPGRLQAADLANYEAIVRAPVCVEYRVYDVCGMPPPSSGGITILQMLGMLEHFPMAELDVNSAAAIHYFTQASRLAFADRDRYIGDPAFTDVPVAEMLDRDYLKRRAALISEQDMGRATAGEFAAYAYADGVTPELPSTTHFSIVDGEGNIFAMTSSIEMGFGSAVMVGGFLLNNQLTDFSLVPEVDGVPVANRVEPGKRPRSSMAPVMIFNDQGQPIHALGSPGGARIINYVAQTIIALLDWDLDMQAAIDLPHVTNLNGVTALEQGTTLEALADDLRQRGHEIRIQDLNSGLHGITILPDGRLFGGADPRREGQVIGDPAH</sequence>
<dbReference type="InterPro" id="IPR029055">
    <property type="entry name" value="Ntn_hydrolases_N"/>
</dbReference>
<evidence type="ECO:0000256" key="12">
    <source>
        <dbReference type="SAM" id="SignalP"/>
    </source>
</evidence>
<dbReference type="InterPro" id="IPR051792">
    <property type="entry name" value="GGT_bact"/>
</dbReference>
<dbReference type="GO" id="GO:0036374">
    <property type="term" value="F:glutathione hydrolase activity"/>
    <property type="evidence" value="ECO:0007669"/>
    <property type="project" value="UniProtKB-UniRule"/>
</dbReference>
<evidence type="ECO:0000256" key="8">
    <source>
        <dbReference type="ARBA" id="ARBA00047417"/>
    </source>
</evidence>
<comment type="subunit">
    <text evidence="11">This enzyme consists of two polypeptide chains, which are synthesized in precursor form from a single polypeptide.</text>
</comment>
<evidence type="ECO:0000313" key="14">
    <source>
        <dbReference type="Proteomes" id="UP000199626"/>
    </source>
</evidence>
<evidence type="ECO:0000256" key="7">
    <source>
        <dbReference type="ARBA" id="ARBA00023315"/>
    </source>
</evidence>
<comment type="pathway">
    <text evidence="11">Sulfur metabolism; glutathione metabolism.</text>
</comment>
<dbReference type="Gene3D" id="3.60.20.40">
    <property type="match status" value="1"/>
</dbReference>
<feature type="signal peptide" evidence="12">
    <location>
        <begin position="1"/>
        <end position="20"/>
    </location>
</feature>
<dbReference type="EC" id="3.4.19.13" evidence="11"/>
<feature type="binding site" evidence="10">
    <location>
        <position position="488"/>
    </location>
    <ligand>
        <name>L-glutamate</name>
        <dbReference type="ChEBI" id="CHEBI:29985"/>
    </ligand>
</feature>
<feature type="chain" id="PRO_5011534328" description="Glutathione hydrolase proenzyme" evidence="12">
    <location>
        <begin position="21"/>
        <end position="585"/>
    </location>
</feature>
<dbReference type="PANTHER" id="PTHR43199:SF1">
    <property type="entry name" value="GLUTATHIONE HYDROLASE PROENZYME"/>
    <property type="match status" value="1"/>
</dbReference>
<dbReference type="PANTHER" id="PTHR43199">
    <property type="entry name" value="GLUTATHIONE HYDROLASE"/>
    <property type="match status" value="1"/>
</dbReference>
<keyword evidence="14" id="KW-1185">Reference proteome</keyword>
<organism evidence="13 14">
    <name type="scientific">Pseudidiomarina indica</name>
    <dbReference type="NCBI Taxonomy" id="1159017"/>
    <lineage>
        <taxon>Bacteria</taxon>
        <taxon>Pseudomonadati</taxon>
        <taxon>Pseudomonadota</taxon>
        <taxon>Gammaproteobacteria</taxon>
        <taxon>Alteromonadales</taxon>
        <taxon>Idiomarinaceae</taxon>
        <taxon>Pseudidiomarina</taxon>
    </lineage>
</organism>
<dbReference type="OrthoDB" id="5297205at2"/>
<evidence type="ECO:0000256" key="2">
    <source>
        <dbReference type="ARBA" id="ARBA00001089"/>
    </source>
</evidence>
<reference evidence="14" key="1">
    <citation type="submission" date="2016-10" db="EMBL/GenBank/DDBJ databases">
        <authorList>
            <person name="Varghese N."/>
            <person name="Submissions S."/>
        </authorList>
    </citation>
    <scope>NUCLEOTIDE SEQUENCE [LARGE SCALE GENOMIC DNA]</scope>
    <source>
        <strain evidence="14">CGMCC 1.10824</strain>
    </source>
</reference>
<dbReference type="GO" id="GO:0006750">
    <property type="term" value="P:glutathione biosynthetic process"/>
    <property type="evidence" value="ECO:0007669"/>
    <property type="project" value="UniProtKB-KW"/>
</dbReference>
<dbReference type="EC" id="2.3.2.2" evidence="11"/>
<dbReference type="RefSeq" id="WP_092590590.1">
    <property type="nucleotide sequence ID" value="NZ_FMXN01000001.1"/>
</dbReference>
<name>A0A1G6A1P3_9GAMM</name>
<dbReference type="GO" id="GO:0103068">
    <property type="term" value="F:leukotriene C4 gamma-glutamyl transferase activity"/>
    <property type="evidence" value="ECO:0007669"/>
    <property type="project" value="UniProtKB-EC"/>
</dbReference>
<proteinExistence type="inferred from homology"/>
<comment type="catalytic activity">
    <reaction evidence="1 11">
        <text>an S-substituted glutathione + H2O = an S-substituted L-cysteinylglycine + L-glutamate</text>
        <dbReference type="Rhea" id="RHEA:59468"/>
        <dbReference type="ChEBI" id="CHEBI:15377"/>
        <dbReference type="ChEBI" id="CHEBI:29985"/>
        <dbReference type="ChEBI" id="CHEBI:90779"/>
        <dbReference type="ChEBI" id="CHEBI:143103"/>
        <dbReference type="EC" id="3.4.19.13"/>
    </reaction>
</comment>
<evidence type="ECO:0000256" key="10">
    <source>
        <dbReference type="PIRSR" id="PIRSR600101-2"/>
    </source>
</evidence>
<dbReference type="Proteomes" id="UP000199626">
    <property type="component" value="Unassembled WGS sequence"/>
</dbReference>
<dbReference type="EMBL" id="FMXN01000001">
    <property type="protein sequence ID" value="SDB02327.1"/>
    <property type="molecule type" value="Genomic_DNA"/>
</dbReference>
<keyword evidence="7 11" id="KW-0012">Acyltransferase</keyword>
<comment type="PTM">
    <text evidence="11">Cleaved by autocatalysis into a large and a small subunit.</text>
</comment>
<evidence type="ECO:0000256" key="1">
    <source>
        <dbReference type="ARBA" id="ARBA00001049"/>
    </source>
</evidence>
<feature type="active site" description="Nucleophile" evidence="9">
    <location>
        <position position="401"/>
    </location>
</feature>
<dbReference type="InterPro" id="IPR043138">
    <property type="entry name" value="GGT_lsub"/>
</dbReference>
<protein>
    <recommendedName>
        <fullName evidence="11">Glutathione hydrolase proenzyme</fullName>
        <ecNumber evidence="11">2.3.2.2</ecNumber>
        <ecNumber evidence="11">3.4.19.13</ecNumber>
    </recommendedName>
    <component>
        <recommendedName>
            <fullName evidence="11">Glutathione hydrolase large chain</fullName>
        </recommendedName>
    </component>
    <component>
        <recommendedName>
            <fullName evidence="11">Glutathione hydrolase small chain</fullName>
        </recommendedName>
    </component>
</protein>
<comment type="catalytic activity">
    <reaction evidence="2 11">
        <text>glutathione + H2O = L-cysteinylglycine + L-glutamate</text>
        <dbReference type="Rhea" id="RHEA:28807"/>
        <dbReference type="ChEBI" id="CHEBI:15377"/>
        <dbReference type="ChEBI" id="CHEBI:29985"/>
        <dbReference type="ChEBI" id="CHEBI:57925"/>
        <dbReference type="ChEBI" id="CHEBI:61694"/>
        <dbReference type="EC" id="3.4.19.13"/>
    </reaction>
</comment>
<comment type="similarity">
    <text evidence="3 11">Belongs to the gamma-glutamyltransferase family.</text>
</comment>
<dbReference type="UniPathway" id="UPA00204"/>
<feature type="binding site" evidence="10">
    <location>
        <begin position="465"/>
        <end position="466"/>
    </location>
    <ligand>
        <name>L-glutamate</name>
        <dbReference type="ChEBI" id="CHEBI:29985"/>
    </ligand>
</feature>
<evidence type="ECO:0000256" key="3">
    <source>
        <dbReference type="ARBA" id="ARBA00009381"/>
    </source>
</evidence>
<feature type="binding site" evidence="10">
    <location>
        <position position="441"/>
    </location>
    <ligand>
        <name>L-glutamate</name>
        <dbReference type="ChEBI" id="CHEBI:29985"/>
    </ligand>
</feature>
<dbReference type="SUPFAM" id="SSF56235">
    <property type="entry name" value="N-terminal nucleophile aminohydrolases (Ntn hydrolases)"/>
    <property type="match status" value="1"/>
</dbReference>
<dbReference type="Pfam" id="PF01019">
    <property type="entry name" value="G_glu_transpept"/>
    <property type="match status" value="1"/>
</dbReference>
<dbReference type="PRINTS" id="PR01210">
    <property type="entry name" value="GGTRANSPTASE"/>
</dbReference>
<keyword evidence="6 11" id="KW-0865">Zymogen</keyword>
<evidence type="ECO:0000256" key="6">
    <source>
        <dbReference type="ARBA" id="ARBA00023145"/>
    </source>
</evidence>
<keyword evidence="5 11" id="KW-0378">Hydrolase</keyword>